<protein>
    <submittedName>
        <fullName evidence="3">Ovule protein</fullName>
    </submittedName>
</protein>
<reference evidence="3" key="2">
    <citation type="submission" date="2015-08" db="UniProtKB">
        <authorList>
            <consortium name="WormBaseParasite"/>
        </authorList>
    </citation>
    <scope>IDENTIFICATION</scope>
</reference>
<name>A0A0K0G577_STRVS</name>
<dbReference type="Proteomes" id="UP000035680">
    <property type="component" value="Unassembled WGS sequence"/>
</dbReference>
<keyword evidence="2" id="KW-1185">Reference proteome</keyword>
<evidence type="ECO:0000313" key="3">
    <source>
        <dbReference type="WBParaSite" id="SVE_1989100.1"/>
    </source>
</evidence>
<evidence type="ECO:0000256" key="1">
    <source>
        <dbReference type="SAM" id="SignalP"/>
    </source>
</evidence>
<dbReference type="WBParaSite" id="SVE_1989100.1">
    <property type="protein sequence ID" value="SVE_1989100.1"/>
    <property type="gene ID" value="SVE_1989100"/>
</dbReference>
<dbReference type="AlphaFoldDB" id="A0A0K0G577"/>
<sequence>MATSAFFIVLTVDGAALEAILNKYLARYLNVKDWFFIPFSLQNLSKINVWIGKLQDPCYSGQRVGNSEKSHFVLSISH</sequence>
<keyword evidence="1" id="KW-0732">Signal</keyword>
<evidence type="ECO:0000313" key="2">
    <source>
        <dbReference type="Proteomes" id="UP000035680"/>
    </source>
</evidence>
<organism evidence="2 3">
    <name type="scientific">Strongyloides venezuelensis</name>
    <name type="common">Threadworm</name>
    <dbReference type="NCBI Taxonomy" id="75913"/>
    <lineage>
        <taxon>Eukaryota</taxon>
        <taxon>Metazoa</taxon>
        <taxon>Ecdysozoa</taxon>
        <taxon>Nematoda</taxon>
        <taxon>Chromadorea</taxon>
        <taxon>Rhabditida</taxon>
        <taxon>Tylenchina</taxon>
        <taxon>Panagrolaimomorpha</taxon>
        <taxon>Strongyloidoidea</taxon>
        <taxon>Strongyloididae</taxon>
        <taxon>Strongyloides</taxon>
    </lineage>
</organism>
<reference evidence="2" key="1">
    <citation type="submission" date="2014-07" db="EMBL/GenBank/DDBJ databases">
        <authorList>
            <person name="Martin A.A"/>
            <person name="De Silva N."/>
        </authorList>
    </citation>
    <scope>NUCLEOTIDE SEQUENCE</scope>
</reference>
<feature type="signal peptide" evidence="1">
    <location>
        <begin position="1"/>
        <end position="16"/>
    </location>
</feature>
<proteinExistence type="predicted"/>
<accession>A0A0K0G577</accession>
<feature type="chain" id="PRO_5005330536" evidence="1">
    <location>
        <begin position="17"/>
        <end position="78"/>
    </location>
</feature>